<feature type="compositionally biased region" description="Acidic residues" evidence="1">
    <location>
        <begin position="86"/>
        <end position="99"/>
    </location>
</feature>
<evidence type="ECO:0000313" key="3">
    <source>
        <dbReference type="Proteomes" id="UP000290289"/>
    </source>
</evidence>
<dbReference type="Proteomes" id="UP000290289">
    <property type="component" value="Chromosome 16"/>
</dbReference>
<organism evidence="2 3">
    <name type="scientific">Malus domestica</name>
    <name type="common">Apple</name>
    <name type="synonym">Pyrus malus</name>
    <dbReference type="NCBI Taxonomy" id="3750"/>
    <lineage>
        <taxon>Eukaryota</taxon>
        <taxon>Viridiplantae</taxon>
        <taxon>Streptophyta</taxon>
        <taxon>Embryophyta</taxon>
        <taxon>Tracheophyta</taxon>
        <taxon>Spermatophyta</taxon>
        <taxon>Magnoliopsida</taxon>
        <taxon>eudicotyledons</taxon>
        <taxon>Gunneridae</taxon>
        <taxon>Pentapetalae</taxon>
        <taxon>rosids</taxon>
        <taxon>fabids</taxon>
        <taxon>Rosales</taxon>
        <taxon>Rosaceae</taxon>
        <taxon>Amygdaloideae</taxon>
        <taxon>Maleae</taxon>
        <taxon>Malus</taxon>
    </lineage>
</organism>
<comment type="caution">
    <text evidence="2">The sequence shown here is derived from an EMBL/GenBank/DDBJ whole genome shotgun (WGS) entry which is preliminary data.</text>
</comment>
<accession>A0A498HFL9</accession>
<reference evidence="2 3" key="1">
    <citation type="submission" date="2018-10" db="EMBL/GenBank/DDBJ databases">
        <title>A high-quality apple genome assembly.</title>
        <authorList>
            <person name="Hu J."/>
        </authorList>
    </citation>
    <scope>NUCLEOTIDE SEQUENCE [LARGE SCALE GENOMIC DNA]</scope>
    <source>
        <strain evidence="3">cv. HFTH1</strain>
        <tissue evidence="2">Young leaf</tissue>
    </source>
</reference>
<protein>
    <submittedName>
        <fullName evidence="2">Uncharacterized protein</fullName>
    </submittedName>
</protein>
<evidence type="ECO:0000313" key="2">
    <source>
        <dbReference type="EMBL" id="RXH70268.1"/>
    </source>
</evidence>
<keyword evidence="3" id="KW-1185">Reference proteome</keyword>
<feature type="region of interest" description="Disordered" evidence="1">
    <location>
        <begin position="78"/>
        <end position="116"/>
    </location>
</feature>
<sequence length="116" mass="12834">MNATAPPDVIQVINYQNGSDSDTNIDDNDDAPAAKFYQPVSAVDSEDDEDQIGPDPFPVALQRRHCQSGRRRNLVSLAKRRRRADDEAEAEEVEEEVASDSDQRGFDGLNGLLESE</sequence>
<dbReference type="EMBL" id="RDQH01000342">
    <property type="protein sequence ID" value="RXH70268.1"/>
    <property type="molecule type" value="Genomic_DNA"/>
</dbReference>
<gene>
    <name evidence="2" type="ORF">DVH24_007524</name>
</gene>
<evidence type="ECO:0000256" key="1">
    <source>
        <dbReference type="SAM" id="MobiDB-lite"/>
    </source>
</evidence>
<dbReference type="AlphaFoldDB" id="A0A498HFL9"/>
<proteinExistence type="predicted"/>
<name>A0A498HFL9_MALDO</name>